<feature type="compositionally biased region" description="Basic residues" evidence="7">
    <location>
        <begin position="694"/>
        <end position="708"/>
    </location>
</feature>
<dbReference type="EMBL" id="HG994586">
    <property type="protein sequence ID" value="CAF3008458.1"/>
    <property type="molecule type" value="Genomic_DNA"/>
</dbReference>
<reference evidence="9" key="1">
    <citation type="submission" date="2021-02" db="EMBL/GenBank/DDBJ databases">
        <authorList>
            <person name="Bekaert M."/>
        </authorList>
    </citation>
    <scope>NUCLEOTIDE SEQUENCE</scope>
    <source>
        <strain evidence="9">IoA-00</strain>
    </source>
</reference>
<dbReference type="Pfam" id="PF04547">
    <property type="entry name" value="Anoctamin"/>
    <property type="match status" value="1"/>
</dbReference>
<feature type="transmembrane region" description="Helical" evidence="6">
    <location>
        <begin position="387"/>
        <end position="410"/>
    </location>
</feature>
<evidence type="ECO:0000313" key="10">
    <source>
        <dbReference type="Proteomes" id="UP000675881"/>
    </source>
</evidence>
<accession>A0A7R8D5W4</accession>
<dbReference type="OrthoDB" id="296386at2759"/>
<dbReference type="AlphaFoldDB" id="A0A7R8D5W4"/>
<feature type="domain" description="Anoctamin transmembrane" evidence="8">
    <location>
        <begin position="210"/>
        <end position="601"/>
    </location>
</feature>
<dbReference type="GO" id="GO:0005254">
    <property type="term" value="F:chloride channel activity"/>
    <property type="evidence" value="ECO:0007669"/>
    <property type="project" value="TreeGrafter"/>
</dbReference>
<evidence type="ECO:0000313" key="9">
    <source>
        <dbReference type="EMBL" id="CAF3008458.1"/>
    </source>
</evidence>
<sequence>MLQLTSKLIRQNELPSLLTLKKIWKNTSPIEPCDVVITFHPNTPEHVVLWCKLQLEKIKGIIIETKRLTVRYNGCKEECQCFQIASTFEGYLKGLVLMHVPKPVREDFGGGLKEFNVKEAHEFVGIESIESFLTSQERQSIVMFLISSLRTENEETIHDVHFRKGEAIFPRGLRSNLIHKLYPLHELDSLQYLKHNWVKVVASSQPIEKISEYFGIQIGFYFAWLGHYTFALIIPAIVGILFWLILCGRGDFYEDIGFISFAIFNVVWSSLYLTFWKQKSSYLSQKWSVSTDKVSENSKEARPLFEGEERINDITKEIVLYYPSWKRNITILLPYDTYEGTQGFLLYIPKILLAIIIPIMDTIYYKIAYWLNDQENYKLQEDYDNNLILKLILFQFVNSFLSLFYSAFYLQDMDKLSELLSTLLITRQIVGNIRESFVPFVKKQMEIMYLFLGENPSKSSLEKKESSQPVALSQIEVECNAPEYEGTFDDYLEMVIQFGYVTLFSASYPLAGFFALLNNIIEVRSDAFKLCFVCKRPFGQRVKGIGSWSTVMDMMGVKTIAPGFTSLAVIFGALILEHLLFIMKYIISYAIPEVSMDVLTQKFKIDFQRKQMQLKRAFSEEMTQEKVNTTVEVGTQTYIRPMLPPKEMKDPISDSHTTQESVKPIPNILISEDGTQSQKPGVIVRSKSPDPSKKPHHHHHHHHHHSIKQRMSSETDLWLSQQTMKRLSTLTSLQEAPNENESSKIIVNQIRMPSVDEENFPTPAPHEEKKKLLIKKK</sequence>
<proteinExistence type="inferred from homology"/>
<evidence type="ECO:0000256" key="6">
    <source>
        <dbReference type="RuleBase" id="RU280814"/>
    </source>
</evidence>
<comment type="caution">
    <text evidence="6">Lacks conserved residue(s) required for the propagation of feature annotation.</text>
</comment>
<gene>
    <name evidence="9" type="ORF">LSAA_13274</name>
</gene>
<keyword evidence="10" id="KW-1185">Reference proteome</keyword>
<feature type="transmembrane region" description="Helical" evidence="6">
    <location>
        <begin position="498"/>
        <end position="517"/>
    </location>
</feature>
<keyword evidence="5 6" id="KW-0472">Membrane</keyword>
<comment type="similarity">
    <text evidence="2 6">Belongs to the anoctamin family.</text>
</comment>
<keyword evidence="3 6" id="KW-0812">Transmembrane</keyword>
<evidence type="ECO:0000256" key="3">
    <source>
        <dbReference type="ARBA" id="ARBA00022692"/>
    </source>
</evidence>
<name>A0A7R8D5W4_LEPSM</name>
<evidence type="ECO:0000256" key="7">
    <source>
        <dbReference type="SAM" id="MobiDB-lite"/>
    </source>
</evidence>
<organism evidence="9 10">
    <name type="scientific">Lepeophtheirus salmonis</name>
    <name type="common">Salmon louse</name>
    <name type="synonym">Caligus salmonis</name>
    <dbReference type="NCBI Taxonomy" id="72036"/>
    <lineage>
        <taxon>Eukaryota</taxon>
        <taxon>Metazoa</taxon>
        <taxon>Ecdysozoa</taxon>
        <taxon>Arthropoda</taxon>
        <taxon>Crustacea</taxon>
        <taxon>Multicrustacea</taxon>
        <taxon>Hexanauplia</taxon>
        <taxon>Copepoda</taxon>
        <taxon>Siphonostomatoida</taxon>
        <taxon>Caligidae</taxon>
        <taxon>Lepeophtheirus</taxon>
    </lineage>
</organism>
<keyword evidence="4 6" id="KW-1133">Transmembrane helix</keyword>
<dbReference type="GO" id="GO:0005886">
    <property type="term" value="C:plasma membrane"/>
    <property type="evidence" value="ECO:0007669"/>
    <property type="project" value="TreeGrafter"/>
</dbReference>
<evidence type="ECO:0000259" key="8">
    <source>
        <dbReference type="Pfam" id="PF04547"/>
    </source>
</evidence>
<feature type="region of interest" description="Disordered" evidence="7">
    <location>
        <begin position="754"/>
        <end position="777"/>
    </location>
</feature>
<feature type="transmembrane region" description="Helical" evidence="6">
    <location>
        <begin position="218"/>
        <end position="244"/>
    </location>
</feature>
<dbReference type="PANTHER" id="PTHR12308">
    <property type="entry name" value="ANOCTAMIN"/>
    <property type="match status" value="1"/>
</dbReference>
<dbReference type="PANTHER" id="PTHR12308:SF51">
    <property type="entry name" value="ANOCTAMIN-8"/>
    <property type="match status" value="1"/>
</dbReference>
<evidence type="ECO:0000256" key="4">
    <source>
        <dbReference type="ARBA" id="ARBA00022989"/>
    </source>
</evidence>
<protein>
    <recommendedName>
        <fullName evidence="6">Anoctamin</fullName>
    </recommendedName>
</protein>
<evidence type="ECO:0000256" key="5">
    <source>
        <dbReference type="ARBA" id="ARBA00023136"/>
    </source>
</evidence>
<evidence type="ECO:0000256" key="1">
    <source>
        <dbReference type="ARBA" id="ARBA00004141"/>
    </source>
</evidence>
<comment type="subcellular location">
    <subcellularLocation>
        <location evidence="1 6">Membrane</location>
        <topology evidence="1 6">Multi-pass membrane protein</topology>
    </subcellularLocation>
</comment>
<evidence type="ECO:0000256" key="2">
    <source>
        <dbReference type="ARBA" id="ARBA00009671"/>
    </source>
</evidence>
<dbReference type="Proteomes" id="UP000675881">
    <property type="component" value="Chromosome 7"/>
</dbReference>
<dbReference type="InterPro" id="IPR049452">
    <property type="entry name" value="Anoctamin_TM"/>
</dbReference>
<feature type="transmembrane region" description="Helical" evidence="6">
    <location>
        <begin position="560"/>
        <end position="582"/>
    </location>
</feature>
<feature type="transmembrane region" description="Helical" evidence="6">
    <location>
        <begin position="256"/>
        <end position="276"/>
    </location>
</feature>
<feature type="region of interest" description="Disordered" evidence="7">
    <location>
        <begin position="642"/>
        <end position="713"/>
    </location>
</feature>
<feature type="transmembrane region" description="Helical" evidence="6">
    <location>
        <begin position="344"/>
        <end position="367"/>
    </location>
</feature>
<dbReference type="InterPro" id="IPR007632">
    <property type="entry name" value="Anoctamin"/>
</dbReference>